<reference evidence="2" key="1">
    <citation type="submission" date="2013-12" db="EMBL/GenBank/DDBJ databases">
        <title>The Genome Sequence of Aphanomyces astaci APO3.</title>
        <authorList>
            <consortium name="The Broad Institute Genomics Platform"/>
            <person name="Russ C."/>
            <person name="Tyler B."/>
            <person name="van West P."/>
            <person name="Dieguez-Uribeondo J."/>
            <person name="Young S.K."/>
            <person name="Zeng Q."/>
            <person name="Gargeya S."/>
            <person name="Fitzgerald M."/>
            <person name="Abouelleil A."/>
            <person name="Alvarado L."/>
            <person name="Chapman S.B."/>
            <person name="Gainer-Dewar J."/>
            <person name="Goldberg J."/>
            <person name="Griggs A."/>
            <person name="Gujja S."/>
            <person name="Hansen M."/>
            <person name="Howarth C."/>
            <person name="Imamovic A."/>
            <person name="Ireland A."/>
            <person name="Larimer J."/>
            <person name="McCowan C."/>
            <person name="Murphy C."/>
            <person name="Pearson M."/>
            <person name="Poon T.W."/>
            <person name="Priest M."/>
            <person name="Roberts A."/>
            <person name="Saif S."/>
            <person name="Shea T."/>
            <person name="Sykes S."/>
            <person name="Wortman J."/>
            <person name="Nusbaum C."/>
            <person name="Birren B."/>
        </authorList>
    </citation>
    <scope>NUCLEOTIDE SEQUENCE [LARGE SCALE GENOMIC DNA]</scope>
    <source>
        <strain evidence="2">APO3</strain>
    </source>
</reference>
<dbReference type="Pfam" id="PF24964">
    <property type="entry name" value="DUF7769"/>
    <property type="match status" value="1"/>
</dbReference>
<protein>
    <recommendedName>
        <fullName evidence="1">DUF7769 domain-containing protein</fullName>
    </recommendedName>
</protein>
<dbReference type="RefSeq" id="XP_009833797.1">
    <property type="nucleotide sequence ID" value="XM_009835495.1"/>
</dbReference>
<dbReference type="InterPro" id="IPR056671">
    <property type="entry name" value="DUF7769"/>
</dbReference>
<feature type="domain" description="DUF7769" evidence="1">
    <location>
        <begin position="7"/>
        <end position="39"/>
    </location>
</feature>
<proteinExistence type="predicted"/>
<sequence length="173" mass="19131">MAHLVDNKKLIRGALNKIALDFGVHRGTVQRVWKRANVDLDNKLRSCSDVSSRKKGHSGSDLSGPFFWTDSEGLHADPQQQLPDPPSLHAAKLLARGLLPQVLAVDNEVVECGCQQLDESDVSAKFDQLAVEVSEAMEMSEFSSQLEMLIVNNELKEHADVELGELLDLFNLL</sequence>
<gene>
    <name evidence="2" type="ORF">H257_09323</name>
</gene>
<dbReference type="EMBL" id="KI913135">
    <property type="protein sequence ID" value="ETV76885.1"/>
    <property type="molecule type" value="Genomic_DNA"/>
</dbReference>
<dbReference type="AlphaFoldDB" id="W4GB35"/>
<name>W4GB35_APHAT</name>
<accession>W4GB35</accession>
<dbReference type="GeneID" id="20811319"/>
<evidence type="ECO:0000313" key="2">
    <source>
        <dbReference type="EMBL" id="ETV76885.1"/>
    </source>
</evidence>
<organism evidence="2">
    <name type="scientific">Aphanomyces astaci</name>
    <name type="common">Crayfish plague agent</name>
    <dbReference type="NCBI Taxonomy" id="112090"/>
    <lineage>
        <taxon>Eukaryota</taxon>
        <taxon>Sar</taxon>
        <taxon>Stramenopiles</taxon>
        <taxon>Oomycota</taxon>
        <taxon>Saprolegniomycetes</taxon>
        <taxon>Saprolegniales</taxon>
        <taxon>Verrucalvaceae</taxon>
        <taxon>Aphanomyces</taxon>
    </lineage>
</organism>
<dbReference type="VEuPathDB" id="FungiDB:H257_09323"/>
<evidence type="ECO:0000259" key="1">
    <source>
        <dbReference type="Pfam" id="PF24964"/>
    </source>
</evidence>